<comment type="caution">
    <text evidence="1">The sequence shown here is derived from an EMBL/GenBank/DDBJ whole genome shotgun (WGS) entry which is preliminary data.</text>
</comment>
<protein>
    <submittedName>
        <fullName evidence="1">Uncharacterized protein</fullName>
    </submittedName>
</protein>
<sequence length="258" mass="28132">MLKFLPYLPSLIKPPHGPPPATYILFSLLTSLSLPISAQCHSSKEASITPSTFSSTSYSCSSSAFFASCPKLCCSPPRTASLPPSHIPPSIKHHHHLHTRIHVVLIASKVIYCYYYRCSPRAPIYFRTYTSCSIHHSNLDNPPGPARVALLLFAAPPPHAIFLSPLSLRSARHTPLIAIAIAIAAARRCSLAVPQQALRAPHLLRLQPIIASLLHPAFPLSLLAPPQQRKLLFRRTNLQTVPPNPIAPFPPSPTCALS</sequence>
<dbReference type="AlphaFoldDB" id="A0A9P9J1C2"/>
<dbReference type="Proteomes" id="UP000700596">
    <property type="component" value="Unassembled WGS sequence"/>
</dbReference>
<accession>A0A9P9J1C2</accession>
<evidence type="ECO:0000313" key="1">
    <source>
        <dbReference type="EMBL" id="KAH7138545.1"/>
    </source>
</evidence>
<proteinExistence type="predicted"/>
<gene>
    <name evidence="1" type="ORF">B0J11DRAFT_18635</name>
</gene>
<dbReference type="EMBL" id="JAGMWT010000001">
    <property type="protein sequence ID" value="KAH7138545.1"/>
    <property type="molecule type" value="Genomic_DNA"/>
</dbReference>
<name>A0A9P9J1C2_9PLEO</name>
<evidence type="ECO:0000313" key="2">
    <source>
        <dbReference type="Proteomes" id="UP000700596"/>
    </source>
</evidence>
<reference evidence="1" key="1">
    <citation type="journal article" date="2021" name="Nat. Commun.">
        <title>Genetic determinants of endophytism in the Arabidopsis root mycobiome.</title>
        <authorList>
            <person name="Mesny F."/>
            <person name="Miyauchi S."/>
            <person name="Thiergart T."/>
            <person name="Pickel B."/>
            <person name="Atanasova L."/>
            <person name="Karlsson M."/>
            <person name="Huettel B."/>
            <person name="Barry K.W."/>
            <person name="Haridas S."/>
            <person name="Chen C."/>
            <person name="Bauer D."/>
            <person name="Andreopoulos W."/>
            <person name="Pangilinan J."/>
            <person name="LaButti K."/>
            <person name="Riley R."/>
            <person name="Lipzen A."/>
            <person name="Clum A."/>
            <person name="Drula E."/>
            <person name="Henrissat B."/>
            <person name="Kohler A."/>
            <person name="Grigoriev I.V."/>
            <person name="Martin F.M."/>
            <person name="Hacquard S."/>
        </authorList>
    </citation>
    <scope>NUCLEOTIDE SEQUENCE</scope>
    <source>
        <strain evidence="1">MPI-CAGE-CH-0243</strain>
    </source>
</reference>
<keyword evidence="2" id="KW-1185">Reference proteome</keyword>
<organism evidence="1 2">
    <name type="scientific">Dendryphion nanum</name>
    <dbReference type="NCBI Taxonomy" id="256645"/>
    <lineage>
        <taxon>Eukaryota</taxon>
        <taxon>Fungi</taxon>
        <taxon>Dikarya</taxon>
        <taxon>Ascomycota</taxon>
        <taxon>Pezizomycotina</taxon>
        <taxon>Dothideomycetes</taxon>
        <taxon>Pleosporomycetidae</taxon>
        <taxon>Pleosporales</taxon>
        <taxon>Torulaceae</taxon>
        <taxon>Dendryphion</taxon>
    </lineage>
</organism>